<feature type="domain" description="DUF7431" evidence="1">
    <location>
        <begin position="353"/>
        <end position="628"/>
    </location>
</feature>
<protein>
    <recommendedName>
        <fullName evidence="1">DUF7431 domain-containing protein</fullName>
    </recommendedName>
</protein>
<evidence type="ECO:0000313" key="2">
    <source>
        <dbReference type="EMBL" id="GES72672.1"/>
    </source>
</evidence>
<evidence type="ECO:0000313" key="3">
    <source>
        <dbReference type="Proteomes" id="UP000615446"/>
    </source>
</evidence>
<name>A0A8H3KN35_9GLOM</name>
<evidence type="ECO:0000259" key="1">
    <source>
        <dbReference type="Pfam" id="PF24209"/>
    </source>
</evidence>
<gene>
    <name evidence="2" type="ORF">RCL2_000023000</name>
</gene>
<dbReference type="Proteomes" id="UP000615446">
    <property type="component" value="Unassembled WGS sequence"/>
</dbReference>
<accession>A0A8H3KN35</accession>
<reference evidence="2" key="1">
    <citation type="submission" date="2019-10" db="EMBL/GenBank/DDBJ databases">
        <title>Conservation and host-specific expression of non-tandemly repeated heterogenous ribosome RNA gene in arbuscular mycorrhizal fungi.</title>
        <authorList>
            <person name="Maeda T."/>
            <person name="Kobayashi Y."/>
            <person name="Nakagawa T."/>
            <person name="Ezawa T."/>
            <person name="Yamaguchi K."/>
            <person name="Bino T."/>
            <person name="Nishimoto Y."/>
            <person name="Shigenobu S."/>
            <person name="Kawaguchi M."/>
        </authorList>
    </citation>
    <scope>NUCLEOTIDE SEQUENCE</scope>
    <source>
        <strain evidence="2">HR1</strain>
    </source>
</reference>
<dbReference type="EMBL" id="BLAL01000004">
    <property type="protein sequence ID" value="GES72672.1"/>
    <property type="molecule type" value="Genomic_DNA"/>
</dbReference>
<dbReference type="InterPro" id="IPR055854">
    <property type="entry name" value="DUF7431"/>
</dbReference>
<organism evidence="2 3">
    <name type="scientific">Rhizophagus clarus</name>
    <dbReference type="NCBI Taxonomy" id="94130"/>
    <lineage>
        <taxon>Eukaryota</taxon>
        <taxon>Fungi</taxon>
        <taxon>Fungi incertae sedis</taxon>
        <taxon>Mucoromycota</taxon>
        <taxon>Glomeromycotina</taxon>
        <taxon>Glomeromycetes</taxon>
        <taxon>Glomerales</taxon>
        <taxon>Glomeraceae</taxon>
        <taxon>Rhizophagus</taxon>
    </lineage>
</organism>
<dbReference type="AlphaFoldDB" id="A0A8H3KN35"/>
<proteinExistence type="predicted"/>
<dbReference type="OrthoDB" id="2316005at2759"/>
<comment type="caution">
    <text evidence="2">The sequence shown here is derived from an EMBL/GenBank/DDBJ whole genome shotgun (WGS) entry which is preliminary data.</text>
</comment>
<sequence>MRSVLNKTYLIVVVKLYHDNLSVQKSIIKRLNSDDLLSDIRKELESNVINDMLLYLKEENDEFGEIEREDEVEFRLKDVVTIKDGQNILYLKRNYWKILSNQYKLDYGRTMSFDGIKIAEKRAYIINNCELKEINSYKKGRLEFESKEDWMKKTNLFTDVENGTNITNFVKFGLSVASLRDKSFNNEIMSAYQYTEIGKVSLKFNRKHLKNLRLTDEFKNDVIDAMKSENSGERFKKITKEYGQFIPTGIILGGRVYFNDIKKSITNLADISNDVSENTNNFEKASKFYCFNFIRLLGGKHPDNENFDEKGWIESLKDYTSWECIEFKNPISIFQLLIDDLRSQAFKSIGKRILHTSIEDCDYYLNESGRHKNFELKNIPQNILEVIHNEEAECDIFASVIDTNANSKKVFFNCQILRKPNTKPSIIIHGIQKSFMKRKYKLKIKLMVIGYDMDFNFILPDSIGVELIKHDYNPQNSREFHSIPLQQELNTMISSGIPFFGIPVLSNLDSSNKSVIIGHNFCNTRSDNKFNVDIFSYCLKKKCYEKLPPFVFCTLIISDHPNSNFYASLPFNFKFLRDPFIELGTSDINPKCVSLYLSKNNNYNPIFLSQKINQIKIKYLNCKCKRTCFVCKNKKVKISRNENNIECIVFD</sequence>
<dbReference type="Pfam" id="PF24209">
    <property type="entry name" value="DUF7431"/>
    <property type="match status" value="1"/>
</dbReference>